<dbReference type="STRING" id="563176.SAMN04488090_1635"/>
<dbReference type="InterPro" id="IPR036737">
    <property type="entry name" value="OmpA-like_sf"/>
</dbReference>
<dbReference type="AlphaFoldDB" id="A0A1G9MJQ1"/>
<feature type="coiled-coil region" evidence="2">
    <location>
        <begin position="25"/>
        <end position="98"/>
    </location>
</feature>
<dbReference type="OrthoDB" id="9815217at2"/>
<organism evidence="5 6">
    <name type="scientific">Siphonobacter aquaeclarae</name>
    <dbReference type="NCBI Taxonomy" id="563176"/>
    <lineage>
        <taxon>Bacteria</taxon>
        <taxon>Pseudomonadati</taxon>
        <taxon>Bacteroidota</taxon>
        <taxon>Cytophagia</taxon>
        <taxon>Cytophagales</taxon>
        <taxon>Cytophagaceae</taxon>
        <taxon>Siphonobacter</taxon>
    </lineage>
</organism>
<evidence type="ECO:0000256" key="1">
    <source>
        <dbReference type="PROSITE-ProRule" id="PRU00473"/>
    </source>
</evidence>
<reference evidence="5 6" key="1">
    <citation type="submission" date="2016-10" db="EMBL/GenBank/DDBJ databases">
        <authorList>
            <person name="de Groot N.N."/>
        </authorList>
    </citation>
    <scope>NUCLEOTIDE SEQUENCE [LARGE SCALE GENOMIC DNA]</scope>
    <source>
        <strain evidence="5 6">DSM 21668</strain>
    </source>
</reference>
<dbReference type="PROSITE" id="PS51123">
    <property type="entry name" value="OMPA_2"/>
    <property type="match status" value="1"/>
</dbReference>
<protein>
    <submittedName>
        <fullName evidence="5">Chemotaxis protein MotB</fullName>
    </submittedName>
</protein>
<keyword evidence="1" id="KW-0472">Membrane</keyword>
<evidence type="ECO:0000256" key="3">
    <source>
        <dbReference type="SAM" id="MobiDB-lite"/>
    </source>
</evidence>
<dbReference type="Gene3D" id="3.30.1330.60">
    <property type="entry name" value="OmpA-like domain"/>
    <property type="match status" value="1"/>
</dbReference>
<name>A0A1G9MJQ1_9BACT</name>
<dbReference type="EMBL" id="FNGS01000003">
    <property type="protein sequence ID" value="SDL74498.1"/>
    <property type="molecule type" value="Genomic_DNA"/>
</dbReference>
<dbReference type="PANTHER" id="PTHR30329">
    <property type="entry name" value="STATOR ELEMENT OF FLAGELLAR MOTOR COMPLEX"/>
    <property type="match status" value="1"/>
</dbReference>
<dbReference type="PROSITE" id="PS51257">
    <property type="entry name" value="PROKAR_LIPOPROTEIN"/>
    <property type="match status" value="1"/>
</dbReference>
<evidence type="ECO:0000313" key="5">
    <source>
        <dbReference type="EMBL" id="SDL74498.1"/>
    </source>
</evidence>
<proteinExistence type="predicted"/>
<feature type="region of interest" description="Disordered" evidence="3">
    <location>
        <begin position="258"/>
        <end position="279"/>
    </location>
</feature>
<dbReference type="InterPro" id="IPR050330">
    <property type="entry name" value="Bact_OuterMem_StrucFunc"/>
</dbReference>
<feature type="domain" description="OmpA-like" evidence="4">
    <location>
        <begin position="166"/>
        <end position="288"/>
    </location>
</feature>
<dbReference type="Pfam" id="PF00691">
    <property type="entry name" value="OmpA"/>
    <property type="match status" value="1"/>
</dbReference>
<keyword evidence="6" id="KW-1185">Reference proteome</keyword>
<dbReference type="SUPFAM" id="SSF103088">
    <property type="entry name" value="OmpA-like"/>
    <property type="match status" value="1"/>
</dbReference>
<sequence>MKHIAYCVLLSTVVLASSCVSKKKAAGLQAQVNDLKTENARLSEKLRVELGDCQQKSASLQSQLDSKATELAAKGNQVKELQDQLDYLKRTNSGLLDRMADLSVVSKQGAESIKKSLEALDNQNKYIQGLNNSIQRKDSLNMTLVMNLKRSLANVNDEDVTVEVKKGVVYVSISDKLLFQVGQANVTARAEEVLGKVARVINDHKELEVMVEGHTDSAPISTELFKDNWDLSVKRATSVVRLLQQKFNVEPDRMTAAGRGEYVPKDSNSNAAGRKQNRRTEIILTPKLDQFFELLTPQNSK</sequence>
<evidence type="ECO:0000259" key="4">
    <source>
        <dbReference type="PROSITE" id="PS51123"/>
    </source>
</evidence>
<dbReference type="RefSeq" id="WP_093200256.1">
    <property type="nucleotide sequence ID" value="NZ_FNGS01000003.1"/>
</dbReference>
<dbReference type="InterPro" id="IPR006665">
    <property type="entry name" value="OmpA-like"/>
</dbReference>
<keyword evidence="2" id="KW-0175">Coiled coil</keyword>
<dbReference type="Proteomes" id="UP000198901">
    <property type="component" value="Unassembled WGS sequence"/>
</dbReference>
<dbReference type="GO" id="GO:0016020">
    <property type="term" value="C:membrane"/>
    <property type="evidence" value="ECO:0007669"/>
    <property type="project" value="UniProtKB-UniRule"/>
</dbReference>
<gene>
    <name evidence="5" type="ORF">SAMN04488090_1635</name>
</gene>
<dbReference type="CDD" id="cd07185">
    <property type="entry name" value="OmpA_C-like"/>
    <property type="match status" value="1"/>
</dbReference>
<dbReference type="PANTHER" id="PTHR30329:SF21">
    <property type="entry name" value="LIPOPROTEIN YIAD-RELATED"/>
    <property type="match status" value="1"/>
</dbReference>
<evidence type="ECO:0000313" key="6">
    <source>
        <dbReference type="Proteomes" id="UP000198901"/>
    </source>
</evidence>
<accession>A0A1G9MJQ1</accession>
<evidence type="ECO:0000256" key="2">
    <source>
        <dbReference type="SAM" id="Coils"/>
    </source>
</evidence>